<evidence type="ECO:0000313" key="2">
    <source>
        <dbReference type="Proteomes" id="UP000282977"/>
    </source>
</evidence>
<protein>
    <submittedName>
        <fullName evidence="1">Uncharacterized protein</fullName>
    </submittedName>
</protein>
<name>A0A437J9M7_9SPHN</name>
<proteinExistence type="predicted"/>
<evidence type="ECO:0000313" key="1">
    <source>
        <dbReference type="EMBL" id="RVT42012.1"/>
    </source>
</evidence>
<dbReference type="AlphaFoldDB" id="A0A437J9M7"/>
<dbReference type="EMBL" id="RZUL01000002">
    <property type="protein sequence ID" value="RVT42012.1"/>
    <property type="molecule type" value="Genomic_DNA"/>
</dbReference>
<dbReference type="RefSeq" id="WP_164847402.1">
    <property type="nucleotide sequence ID" value="NZ_RZUL01000002.1"/>
</dbReference>
<organism evidence="1 2">
    <name type="scientific">Sphingobium algorifonticola</name>
    <dbReference type="NCBI Taxonomy" id="2008318"/>
    <lineage>
        <taxon>Bacteria</taxon>
        <taxon>Pseudomonadati</taxon>
        <taxon>Pseudomonadota</taxon>
        <taxon>Alphaproteobacteria</taxon>
        <taxon>Sphingomonadales</taxon>
        <taxon>Sphingomonadaceae</taxon>
        <taxon>Sphingobium</taxon>
    </lineage>
</organism>
<keyword evidence="2" id="KW-1185">Reference proteome</keyword>
<accession>A0A437J9M7</accession>
<reference evidence="1 2" key="1">
    <citation type="submission" date="2019-01" db="EMBL/GenBank/DDBJ databases">
        <authorList>
            <person name="Chen W.-M."/>
        </authorList>
    </citation>
    <scope>NUCLEOTIDE SEQUENCE [LARGE SCALE GENOMIC DNA]</scope>
    <source>
        <strain evidence="1 2">TLA-22</strain>
    </source>
</reference>
<sequence length="93" mass="10554">MTLEVTADLGDVDRPRALRRSLCRRGRREAGHRIGLTDPRDQLLDQFGRECVVAFQRRVDPLDLLDPLAVRVLEPAFQLRLAGLEPGNLRPEV</sequence>
<gene>
    <name evidence="1" type="ORF">ENE74_07135</name>
</gene>
<comment type="caution">
    <text evidence="1">The sequence shown here is derived from an EMBL/GenBank/DDBJ whole genome shotgun (WGS) entry which is preliminary data.</text>
</comment>
<dbReference type="Proteomes" id="UP000282977">
    <property type="component" value="Unassembled WGS sequence"/>
</dbReference>